<dbReference type="Proteomes" id="UP000597206">
    <property type="component" value="Unassembled WGS sequence"/>
</dbReference>
<reference evidence="1 2" key="1">
    <citation type="submission" date="2020-11" db="EMBL/GenBank/DDBJ databases">
        <title>Vibrio nitrifigilis sp. nov., a marine nitrogen-fixing bacterium isolated from the lagoon sediment of an islet inside an atoll.</title>
        <authorList>
            <person name="Wang L.-T."/>
            <person name="Shieh W.Y."/>
        </authorList>
    </citation>
    <scope>NUCLEOTIDE SEQUENCE [LARGE SCALE GENOMIC DNA]</scope>
    <source>
        <strain evidence="1 2">NFV-1</strain>
    </source>
</reference>
<protein>
    <submittedName>
        <fullName evidence="1">Sulfotransferase family 2 domain-containing protein</fullName>
    </submittedName>
</protein>
<accession>A0ABS0GG75</accession>
<organism evidence="1 2">
    <name type="scientific">Vibrio nitrifigilis</name>
    <dbReference type="NCBI Taxonomy" id="2789781"/>
    <lineage>
        <taxon>Bacteria</taxon>
        <taxon>Pseudomonadati</taxon>
        <taxon>Pseudomonadota</taxon>
        <taxon>Gammaproteobacteria</taxon>
        <taxon>Vibrionales</taxon>
        <taxon>Vibrionaceae</taxon>
        <taxon>Vibrio</taxon>
    </lineage>
</organism>
<dbReference type="EMBL" id="JADPMR010000001">
    <property type="protein sequence ID" value="MBF9001208.1"/>
    <property type="molecule type" value="Genomic_DNA"/>
</dbReference>
<keyword evidence="2" id="KW-1185">Reference proteome</keyword>
<sequence>MKKSITLVALRFISKNKQQVLVSRALNYLLEDADIGSYVSTVVQIKIRDTKHTWSLQCNGKKFEPSNNISDVIVTISLDDVINFPSQTQLKTKLKNREIDVQGAKVYQNLVSDLLENVDQVKITACIRRLRKMMGLTDRHIQDKEPDALTIRDIGSEKDVDYIRDLALRLETTTPELSYKLMVLAHGARPKGPFIKRKLDEYRQRGYDRIALVSGKEQLQAIEINNSIGYFPIPKTACSSVKMALYKLKNECEYNKDDHDGIHVHDYWTRRLVPLNHFPQKIIIIRDPIERFLSAFGSRVYDHGELNRGAIERDCPWLLKKLPFFRPNISQFIEHLDKYMLVPVIEHHCKPLSWHVKNDLTKFTHVFPMNRIDDFERFLHEATGEYVSIPKSHVGKNKVPLASLSRSELNKLFDFFEDDYRLLSSWYSKEMLLNKWSKNNQDKVLY</sequence>
<dbReference type="Pfam" id="PF03567">
    <property type="entry name" value="Sulfotransfer_2"/>
    <property type="match status" value="1"/>
</dbReference>
<evidence type="ECO:0000313" key="2">
    <source>
        <dbReference type="Proteomes" id="UP000597206"/>
    </source>
</evidence>
<dbReference type="Gene3D" id="3.40.50.300">
    <property type="entry name" value="P-loop containing nucleotide triphosphate hydrolases"/>
    <property type="match status" value="1"/>
</dbReference>
<dbReference type="RefSeq" id="WP_196123579.1">
    <property type="nucleotide sequence ID" value="NZ_JADPMR010000001.1"/>
</dbReference>
<evidence type="ECO:0000313" key="1">
    <source>
        <dbReference type="EMBL" id="MBF9001208.1"/>
    </source>
</evidence>
<name>A0ABS0GG75_9VIBR</name>
<dbReference type="InterPro" id="IPR005331">
    <property type="entry name" value="Sulfotransferase"/>
</dbReference>
<comment type="caution">
    <text evidence="1">The sequence shown here is derived from an EMBL/GenBank/DDBJ whole genome shotgun (WGS) entry which is preliminary data.</text>
</comment>
<proteinExistence type="predicted"/>
<dbReference type="InterPro" id="IPR027417">
    <property type="entry name" value="P-loop_NTPase"/>
</dbReference>
<gene>
    <name evidence="1" type="ORF">I1A42_11690</name>
</gene>